<reference evidence="4 6" key="2">
    <citation type="journal article" date="2017" name="Front. Plant Sci.">
        <title>Gene Classification and Mining of Molecular Markers Useful in Red Clover (Trifolium pratense) Breeding.</title>
        <authorList>
            <person name="Istvanek J."/>
            <person name="Dluhosova J."/>
            <person name="Dluhos P."/>
            <person name="Patkova L."/>
            <person name="Nedelnik J."/>
            <person name="Repkova J."/>
        </authorList>
    </citation>
    <scope>NUCLEOTIDE SEQUENCE [LARGE SCALE GENOMIC DNA]</scope>
    <source>
        <strain evidence="6">cv. Tatra</strain>
        <tissue evidence="4">Young leaves</tissue>
    </source>
</reference>
<dbReference type="AlphaFoldDB" id="A0A2K3MKP7"/>
<sequence>MKKQGSLIFTDRHEENLFELSNEFWGVENGAVDGENGAEDGENGAEDGETGADDGENGADNMRMNVLKRAELDRRCVQLKVQEEKLRLQPALLLEEHVDLIYKSLLASSEVGKESKEEA</sequence>
<evidence type="ECO:0000313" key="5">
    <source>
        <dbReference type="EMBL" id="PNX95487.1"/>
    </source>
</evidence>
<evidence type="ECO:0000313" key="3">
    <source>
        <dbReference type="EMBL" id="PNX91345.1"/>
    </source>
</evidence>
<organism evidence="4 6">
    <name type="scientific">Trifolium pratense</name>
    <name type="common">Red clover</name>
    <dbReference type="NCBI Taxonomy" id="57577"/>
    <lineage>
        <taxon>Eukaryota</taxon>
        <taxon>Viridiplantae</taxon>
        <taxon>Streptophyta</taxon>
        <taxon>Embryophyta</taxon>
        <taxon>Tracheophyta</taxon>
        <taxon>Spermatophyta</taxon>
        <taxon>Magnoliopsida</taxon>
        <taxon>eudicotyledons</taxon>
        <taxon>Gunneridae</taxon>
        <taxon>Pentapetalae</taxon>
        <taxon>rosids</taxon>
        <taxon>fabids</taxon>
        <taxon>Fabales</taxon>
        <taxon>Fabaceae</taxon>
        <taxon>Papilionoideae</taxon>
        <taxon>50 kb inversion clade</taxon>
        <taxon>NPAAA clade</taxon>
        <taxon>Hologalegina</taxon>
        <taxon>IRL clade</taxon>
        <taxon>Trifolieae</taxon>
        <taxon>Trifolium</taxon>
    </lineage>
</organism>
<reference evidence="4 6" key="1">
    <citation type="journal article" date="2014" name="Am. J. Bot.">
        <title>Genome assembly and annotation for red clover (Trifolium pratense; Fabaceae).</title>
        <authorList>
            <person name="Istvanek J."/>
            <person name="Jaros M."/>
            <person name="Krenek A."/>
            <person name="Repkova J."/>
        </authorList>
    </citation>
    <scope>NUCLEOTIDE SEQUENCE [LARGE SCALE GENOMIC DNA]</scope>
    <source>
        <strain evidence="6">cv. Tatra</strain>
        <tissue evidence="4">Young leaves</tissue>
    </source>
</reference>
<evidence type="ECO:0000313" key="6">
    <source>
        <dbReference type="Proteomes" id="UP000236291"/>
    </source>
</evidence>
<dbReference type="Proteomes" id="UP000236291">
    <property type="component" value="Unassembled WGS sequence"/>
</dbReference>
<proteinExistence type="predicted"/>
<feature type="region of interest" description="Disordered" evidence="1">
    <location>
        <begin position="29"/>
        <end position="60"/>
    </location>
</feature>
<evidence type="ECO:0000313" key="4">
    <source>
        <dbReference type="EMBL" id="PNX91346.1"/>
    </source>
</evidence>
<dbReference type="EMBL" id="ASHM01028270">
    <property type="protein sequence ID" value="PNX74927.1"/>
    <property type="molecule type" value="Genomic_DNA"/>
</dbReference>
<dbReference type="EMBL" id="ASHM01065918">
    <property type="protein sequence ID" value="PNX91346.1"/>
    <property type="molecule type" value="Genomic_DNA"/>
</dbReference>
<dbReference type="EMBL" id="ASHM01065918">
    <property type="protein sequence ID" value="PNX91345.1"/>
    <property type="molecule type" value="Genomic_DNA"/>
</dbReference>
<protein>
    <submittedName>
        <fullName evidence="4">Uncharacterized protein</fullName>
    </submittedName>
</protein>
<feature type="compositionally biased region" description="Acidic residues" evidence="1">
    <location>
        <begin position="36"/>
        <end position="57"/>
    </location>
</feature>
<evidence type="ECO:0000313" key="2">
    <source>
        <dbReference type="EMBL" id="PNX74927.1"/>
    </source>
</evidence>
<comment type="caution">
    <text evidence="4">The sequence shown here is derived from an EMBL/GenBank/DDBJ whole genome shotgun (WGS) entry which is preliminary data.</text>
</comment>
<accession>A0A2K3MKP7</accession>
<dbReference type="EMBL" id="ASHM01013523">
    <property type="protein sequence ID" value="PNX95487.1"/>
    <property type="molecule type" value="Genomic_DNA"/>
</dbReference>
<evidence type="ECO:0000256" key="1">
    <source>
        <dbReference type="SAM" id="MobiDB-lite"/>
    </source>
</evidence>
<gene>
    <name evidence="5" type="ORF">L195_g018680</name>
    <name evidence="2" type="ORF">L195_g030856</name>
    <name evidence="3" type="ORF">L195_g047475</name>
    <name evidence="4" type="ORF">L195_g047476</name>
</gene>
<name>A0A2K3MKP7_TRIPR</name>